<accession>A0A0F4YU23</accession>
<dbReference type="PANTHER" id="PTHR46349:SF6">
    <property type="entry name" value="MYOSIN-6-LIKE"/>
    <property type="match status" value="1"/>
</dbReference>
<dbReference type="Proteomes" id="UP000053958">
    <property type="component" value="Unassembled WGS sequence"/>
</dbReference>
<proteinExistence type="predicted"/>
<evidence type="ECO:0000256" key="5">
    <source>
        <dbReference type="SAM" id="Coils"/>
    </source>
</evidence>
<comment type="caution">
    <text evidence="9">The sequence shown here is derived from an EMBL/GenBank/DDBJ whole genome shotgun (WGS) entry which is preliminary data.</text>
</comment>
<reference evidence="9 10" key="1">
    <citation type="submission" date="2015-04" db="EMBL/GenBank/DDBJ databases">
        <authorList>
            <person name="Heijne W.H."/>
            <person name="Fedorova N.D."/>
            <person name="Nierman W.C."/>
            <person name="Vollebregt A.W."/>
            <person name="Zhao Z."/>
            <person name="Wu L."/>
            <person name="Kumar M."/>
            <person name="Stam H."/>
            <person name="van den Berg M.A."/>
            <person name="Pel H.J."/>
        </authorList>
    </citation>
    <scope>NUCLEOTIDE SEQUENCE [LARGE SCALE GENOMIC DNA]</scope>
    <source>
        <strain evidence="9 10">CBS 393.64</strain>
    </source>
</reference>
<dbReference type="GeneID" id="25316593"/>
<name>A0A0F4YU23_RASE3</name>
<feature type="region of interest" description="Disordered" evidence="6">
    <location>
        <begin position="469"/>
        <end position="501"/>
    </location>
</feature>
<dbReference type="PANTHER" id="PTHR46349">
    <property type="entry name" value="CINGULIN-LIKE PROTEIN 1-RELATED"/>
    <property type="match status" value="1"/>
</dbReference>
<evidence type="ECO:0000256" key="1">
    <source>
        <dbReference type="ARBA" id="ARBA00004496"/>
    </source>
</evidence>
<evidence type="ECO:0000313" key="10">
    <source>
        <dbReference type="Proteomes" id="UP000053958"/>
    </source>
</evidence>
<feature type="compositionally biased region" description="Low complexity" evidence="6">
    <location>
        <begin position="469"/>
        <end position="488"/>
    </location>
</feature>
<sequence length="769" mass="86351">MNVDSLRSSRSSYGDPRYLSAYSNGVSSLPSKVLVDGYRGTSDLSNDDRSQYSTVSPNPQRGPLSIDVTDPVLMHLLTETAIGDSIGYEILPFEEVEDLKREYAFLSNRIEATKRKLALETKLRDAAQSLRRLHRPKSTRNGTEPYLNGHTNGVIPEPDEDADDEFAVSSRKCEELAQELWKLERRAQHVHRRILEHTAGILQLTHKGLKKNVNQNGANQSTNGVSRGSVDFDDRSLYKTVDSLDDFGPDGRRVAQNGIDVNVIRNTEQKLEELNGRLRDLILRGQEDFDLDPLPQSSNDGDAVKSPALVQAHLAYLENSLNTLETRGLQVGGVGGSAGEIEAQLSEINNRLHSLLGQAGSVLSPSHPPPPSPSGEYLHTHMDYLRSGFEDLQRRVQDLQEQKSILTTQIQQQRELNSKSDAERDAHVADLTQQLVEARKRSELSEQEVQGLRDELAIVMEQLDAARQEQSLQEQQRQQEESAALNAERQARERAEEEVSRLQQAVQQASAARSQAEEQVSQLQQAVQEATVERSQAEEQVSQLQQAVQQATEARSQAEEEAKRLQNELSEMEREVARAQTELTVVKAELDGAYGTRAERAAEVAANPVIQKEIEDLRTKNTSLAEELAALKEQQSNQPNAAELQERVQTLEKELRDTIEDYEVMTKASIEFEKEREKYESIIDGLRDRCENLETQLSEERITWMGVNSPTAVRDGASETTVSMMVLKNEFKKMMRETRAENMKLLKASLPYFVISSFYVNPLLTVVLS</sequence>
<dbReference type="Pfam" id="PF15456">
    <property type="entry name" value="Uds1"/>
    <property type="match status" value="1"/>
</dbReference>
<feature type="region of interest" description="Disordered" evidence="6">
    <location>
        <begin position="135"/>
        <end position="161"/>
    </location>
</feature>
<feature type="domain" description="Up-regulated during septation protein 1" evidence="7">
    <location>
        <begin position="74"/>
        <end position="205"/>
    </location>
</feature>
<dbReference type="InterPro" id="IPR056703">
    <property type="entry name" value="DUF7801"/>
</dbReference>
<dbReference type="AlphaFoldDB" id="A0A0F4YU23"/>
<dbReference type="SUPFAM" id="SSF57997">
    <property type="entry name" value="Tropomyosin"/>
    <property type="match status" value="1"/>
</dbReference>
<keyword evidence="10" id="KW-1185">Reference proteome</keyword>
<dbReference type="Gene3D" id="1.10.287.1490">
    <property type="match status" value="1"/>
</dbReference>
<dbReference type="EMBL" id="LASV01000171">
    <property type="protein sequence ID" value="KKA21724.1"/>
    <property type="molecule type" value="Genomic_DNA"/>
</dbReference>
<evidence type="ECO:0000256" key="2">
    <source>
        <dbReference type="ARBA" id="ARBA00022490"/>
    </source>
</evidence>
<keyword evidence="5" id="KW-0175">Coiled coil</keyword>
<feature type="region of interest" description="Disordered" evidence="6">
    <location>
        <begin position="40"/>
        <end position="66"/>
    </location>
</feature>
<evidence type="ECO:0000256" key="4">
    <source>
        <dbReference type="ARBA" id="ARBA00023175"/>
    </source>
</evidence>
<evidence type="ECO:0000256" key="3">
    <source>
        <dbReference type="ARBA" id="ARBA00023123"/>
    </source>
</evidence>
<evidence type="ECO:0000259" key="7">
    <source>
        <dbReference type="Pfam" id="PF15456"/>
    </source>
</evidence>
<dbReference type="STRING" id="1408163.A0A0F4YU23"/>
<dbReference type="RefSeq" id="XP_013328336.1">
    <property type="nucleotide sequence ID" value="XM_013472882.1"/>
</dbReference>
<evidence type="ECO:0000259" key="8">
    <source>
        <dbReference type="Pfam" id="PF25078"/>
    </source>
</evidence>
<feature type="compositionally biased region" description="Basic and acidic residues" evidence="6">
    <location>
        <begin position="489"/>
        <end position="500"/>
    </location>
</feature>
<keyword evidence="4" id="KW-0505">Motor protein</keyword>
<feature type="domain" description="DUF7801" evidence="8">
    <location>
        <begin position="554"/>
        <end position="706"/>
    </location>
</feature>
<dbReference type="Pfam" id="PF25078">
    <property type="entry name" value="DUF7801"/>
    <property type="match status" value="1"/>
</dbReference>
<comment type="subcellular location">
    <subcellularLocation>
        <location evidence="1">Cytoplasm</location>
    </subcellularLocation>
</comment>
<feature type="coiled-coil region" evidence="5">
    <location>
        <begin position="614"/>
        <end position="703"/>
    </location>
</feature>
<evidence type="ECO:0000313" key="9">
    <source>
        <dbReference type="EMBL" id="KKA21724.1"/>
    </source>
</evidence>
<keyword evidence="2" id="KW-0963">Cytoplasm</keyword>
<dbReference type="InterPro" id="IPR029191">
    <property type="entry name" value="Uds1"/>
</dbReference>
<organism evidence="9 10">
    <name type="scientific">Rasamsonia emersonii (strain ATCC 16479 / CBS 393.64 / IMI 116815)</name>
    <dbReference type="NCBI Taxonomy" id="1408163"/>
    <lineage>
        <taxon>Eukaryota</taxon>
        <taxon>Fungi</taxon>
        <taxon>Dikarya</taxon>
        <taxon>Ascomycota</taxon>
        <taxon>Pezizomycotina</taxon>
        <taxon>Eurotiomycetes</taxon>
        <taxon>Eurotiomycetidae</taxon>
        <taxon>Eurotiales</taxon>
        <taxon>Trichocomaceae</taxon>
        <taxon>Rasamsonia</taxon>
    </lineage>
</organism>
<protein>
    <submittedName>
        <fullName evidence="9">Involucrin repeat protein</fullName>
    </submittedName>
</protein>
<gene>
    <name evidence="9" type="ORF">T310_4245</name>
</gene>
<keyword evidence="3" id="KW-0518">Myosin</keyword>
<evidence type="ECO:0000256" key="6">
    <source>
        <dbReference type="SAM" id="MobiDB-lite"/>
    </source>
</evidence>
<dbReference type="OrthoDB" id="5569911at2759"/>